<dbReference type="KEGG" id="pbro:HOP40_30945"/>
<dbReference type="EMBL" id="CP053564">
    <property type="protein sequence ID" value="QJY49633.1"/>
    <property type="molecule type" value="Genomic_DNA"/>
</dbReference>
<sequence length="132" mass="14523">MTDATTGTATTAAPEGTRHVVATLAELPPGSRRIVEIDGRSIGVLNVDGRLHALMNRCPHHGAPLCEGVVKGTMQDSAPHEYSYGRHNEFVVCPWHGYEFRLDTGRPLVDMGRLRVRVYEVRAEGDDVVLYV</sequence>
<keyword evidence="2" id="KW-0479">Metal-binding</keyword>
<dbReference type="GO" id="GO:0046872">
    <property type="term" value="F:metal ion binding"/>
    <property type="evidence" value="ECO:0007669"/>
    <property type="project" value="UniProtKB-KW"/>
</dbReference>
<evidence type="ECO:0000259" key="5">
    <source>
        <dbReference type="PROSITE" id="PS51296"/>
    </source>
</evidence>
<accession>A0A6M6JQZ1</accession>
<dbReference type="SUPFAM" id="SSF50022">
    <property type="entry name" value="ISP domain"/>
    <property type="match status" value="1"/>
</dbReference>
<keyword evidence="7" id="KW-1185">Reference proteome</keyword>
<evidence type="ECO:0000256" key="1">
    <source>
        <dbReference type="ARBA" id="ARBA00022714"/>
    </source>
</evidence>
<dbReference type="AlphaFoldDB" id="A0A6M6JQZ1"/>
<dbReference type="RefSeq" id="WP_172165872.1">
    <property type="nucleotide sequence ID" value="NZ_CP053564.1"/>
</dbReference>
<evidence type="ECO:0000256" key="4">
    <source>
        <dbReference type="ARBA" id="ARBA00023014"/>
    </source>
</evidence>
<evidence type="ECO:0000313" key="6">
    <source>
        <dbReference type="EMBL" id="QJY49633.1"/>
    </source>
</evidence>
<dbReference type="PANTHER" id="PTHR21496">
    <property type="entry name" value="FERREDOXIN-RELATED"/>
    <property type="match status" value="1"/>
</dbReference>
<evidence type="ECO:0000256" key="3">
    <source>
        <dbReference type="ARBA" id="ARBA00023004"/>
    </source>
</evidence>
<dbReference type="PANTHER" id="PTHR21496:SF23">
    <property type="entry name" value="3-PHENYLPROPIONATE_CINNAMIC ACID DIOXYGENASE FERREDOXIN SUBUNIT"/>
    <property type="match status" value="1"/>
</dbReference>
<dbReference type="Proteomes" id="UP000505377">
    <property type="component" value="Chromosome"/>
</dbReference>
<dbReference type="GO" id="GO:0051537">
    <property type="term" value="F:2 iron, 2 sulfur cluster binding"/>
    <property type="evidence" value="ECO:0007669"/>
    <property type="project" value="UniProtKB-KW"/>
</dbReference>
<gene>
    <name evidence="6" type="ORF">HOP40_30945</name>
</gene>
<keyword evidence="4" id="KW-0411">Iron-sulfur</keyword>
<evidence type="ECO:0000256" key="2">
    <source>
        <dbReference type="ARBA" id="ARBA00022723"/>
    </source>
</evidence>
<organism evidence="6 7">
    <name type="scientific">Pseudonocardia broussonetiae</name>
    <dbReference type="NCBI Taxonomy" id="2736640"/>
    <lineage>
        <taxon>Bacteria</taxon>
        <taxon>Bacillati</taxon>
        <taxon>Actinomycetota</taxon>
        <taxon>Actinomycetes</taxon>
        <taxon>Pseudonocardiales</taxon>
        <taxon>Pseudonocardiaceae</taxon>
        <taxon>Pseudonocardia</taxon>
    </lineage>
</organism>
<dbReference type="InterPro" id="IPR036922">
    <property type="entry name" value="Rieske_2Fe-2S_sf"/>
</dbReference>
<dbReference type="GO" id="GO:0016705">
    <property type="term" value="F:oxidoreductase activity, acting on paired donors, with incorporation or reduction of molecular oxygen"/>
    <property type="evidence" value="ECO:0007669"/>
    <property type="project" value="UniProtKB-ARBA"/>
</dbReference>
<protein>
    <submittedName>
        <fullName evidence="6">Rieske (2Fe-2S) protein</fullName>
    </submittedName>
</protein>
<evidence type="ECO:0000313" key="7">
    <source>
        <dbReference type="Proteomes" id="UP000505377"/>
    </source>
</evidence>
<keyword evidence="3" id="KW-0408">Iron</keyword>
<dbReference type="Pfam" id="PF00355">
    <property type="entry name" value="Rieske"/>
    <property type="match status" value="1"/>
</dbReference>
<dbReference type="GO" id="GO:0004497">
    <property type="term" value="F:monooxygenase activity"/>
    <property type="evidence" value="ECO:0007669"/>
    <property type="project" value="UniProtKB-ARBA"/>
</dbReference>
<name>A0A6M6JQZ1_9PSEU</name>
<dbReference type="Gene3D" id="2.102.10.10">
    <property type="entry name" value="Rieske [2Fe-2S] iron-sulphur domain"/>
    <property type="match status" value="1"/>
</dbReference>
<keyword evidence="1" id="KW-0001">2Fe-2S</keyword>
<dbReference type="PROSITE" id="PS51296">
    <property type="entry name" value="RIESKE"/>
    <property type="match status" value="1"/>
</dbReference>
<proteinExistence type="predicted"/>
<dbReference type="CDD" id="cd03467">
    <property type="entry name" value="Rieske"/>
    <property type="match status" value="1"/>
</dbReference>
<feature type="domain" description="Rieske" evidence="5">
    <location>
        <begin position="19"/>
        <end position="130"/>
    </location>
</feature>
<reference evidence="6 7" key="1">
    <citation type="submission" date="2020-05" db="EMBL/GenBank/DDBJ databases">
        <authorList>
            <person name="Mo P."/>
        </authorList>
    </citation>
    <scope>NUCLEOTIDE SEQUENCE [LARGE SCALE GENOMIC DNA]</scope>
    <source>
        <strain evidence="6 7">Gen01</strain>
    </source>
</reference>
<dbReference type="InterPro" id="IPR017941">
    <property type="entry name" value="Rieske_2Fe-2S"/>
</dbReference>